<evidence type="ECO:0000313" key="1">
    <source>
        <dbReference type="EMBL" id="ONI01383.1"/>
    </source>
</evidence>
<proteinExistence type="predicted"/>
<keyword evidence="2" id="KW-1185">Reference proteome</keyword>
<sequence length="132" mass="15498">MSPWNLPPFFVSLEAATFYHEVVSKRKFVAERSYMLDALPTKAWCGASQLFTHYHLHTLNAISRVLFLYLTEHMLYISHALPKVILTLHSLECIRLWLVILYVYDYSSSVNHKDRQLMCDSSWVLTKFCLIL</sequence>
<dbReference type="AlphaFoldDB" id="A0A251NPZ6"/>
<dbReference type="Proteomes" id="UP000006882">
    <property type="component" value="Chromosome G6"/>
</dbReference>
<organism evidence="1 2">
    <name type="scientific">Prunus persica</name>
    <name type="common">Peach</name>
    <name type="synonym">Amygdalus persica</name>
    <dbReference type="NCBI Taxonomy" id="3760"/>
    <lineage>
        <taxon>Eukaryota</taxon>
        <taxon>Viridiplantae</taxon>
        <taxon>Streptophyta</taxon>
        <taxon>Embryophyta</taxon>
        <taxon>Tracheophyta</taxon>
        <taxon>Spermatophyta</taxon>
        <taxon>Magnoliopsida</taxon>
        <taxon>eudicotyledons</taxon>
        <taxon>Gunneridae</taxon>
        <taxon>Pentapetalae</taxon>
        <taxon>rosids</taxon>
        <taxon>fabids</taxon>
        <taxon>Rosales</taxon>
        <taxon>Rosaceae</taxon>
        <taxon>Amygdaloideae</taxon>
        <taxon>Amygdaleae</taxon>
        <taxon>Prunus</taxon>
    </lineage>
</organism>
<dbReference type="EMBL" id="CM007656">
    <property type="protein sequence ID" value="ONI01383.1"/>
    <property type="molecule type" value="Genomic_DNA"/>
</dbReference>
<protein>
    <submittedName>
        <fullName evidence="1">Uncharacterized protein</fullName>
    </submittedName>
</protein>
<gene>
    <name evidence="1" type="ORF">PRUPE_6G136600</name>
</gene>
<dbReference type="Gramene" id="ONI01383">
    <property type="protein sequence ID" value="ONI01383"/>
    <property type="gene ID" value="PRUPE_6G136600"/>
</dbReference>
<reference evidence="1 2" key="1">
    <citation type="journal article" date="2013" name="Nat. Genet.">
        <title>The high-quality draft genome of peach (Prunus persica) identifies unique patterns of genetic diversity, domestication and genome evolution.</title>
        <authorList>
            <consortium name="International Peach Genome Initiative"/>
            <person name="Verde I."/>
            <person name="Abbott A.G."/>
            <person name="Scalabrin S."/>
            <person name="Jung S."/>
            <person name="Shu S."/>
            <person name="Marroni F."/>
            <person name="Zhebentyayeva T."/>
            <person name="Dettori M.T."/>
            <person name="Grimwood J."/>
            <person name="Cattonaro F."/>
            <person name="Zuccolo A."/>
            <person name="Rossini L."/>
            <person name="Jenkins J."/>
            <person name="Vendramin E."/>
            <person name="Meisel L.A."/>
            <person name="Decroocq V."/>
            <person name="Sosinski B."/>
            <person name="Prochnik S."/>
            <person name="Mitros T."/>
            <person name="Policriti A."/>
            <person name="Cipriani G."/>
            <person name="Dondini L."/>
            <person name="Ficklin S."/>
            <person name="Goodstein D.M."/>
            <person name="Xuan P."/>
            <person name="Del Fabbro C."/>
            <person name="Aramini V."/>
            <person name="Copetti D."/>
            <person name="Gonzalez S."/>
            <person name="Horner D.S."/>
            <person name="Falchi R."/>
            <person name="Lucas S."/>
            <person name="Mica E."/>
            <person name="Maldonado J."/>
            <person name="Lazzari B."/>
            <person name="Bielenberg D."/>
            <person name="Pirona R."/>
            <person name="Miculan M."/>
            <person name="Barakat A."/>
            <person name="Testolin R."/>
            <person name="Stella A."/>
            <person name="Tartarini S."/>
            <person name="Tonutti P."/>
            <person name="Arus P."/>
            <person name="Orellana A."/>
            <person name="Wells C."/>
            <person name="Main D."/>
            <person name="Vizzotto G."/>
            <person name="Silva H."/>
            <person name="Salamini F."/>
            <person name="Schmutz J."/>
            <person name="Morgante M."/>
            <person name="Rokhsar D.S."/>
        </authorList>
    </citation>
    <scope>NUCLEOTIDE SEQUENCE [LARGE SCALE GENOMIC DNA]</scope>
    <source>
        <strain evidence="2">cv. Nemared</strain>
    </source>
</reference>
<name>A0A251NPZ6_PRUPE</name>
<evidence type="ECO:0000313" key="2">
    <source>
        <dbReference type="Proteomes" id="UP000006882"/>
    </source>
</evidence>
<accession>A0A251NPZ6</accession>